<accession>A0ACB7RVQ7</accession>
<sequence length="84" mass="9139">MVSRCRLQGLVVASSTLRGLETPFQEAASRKKDDVAPLSKSTLEKKDPGTATVPDQSNVFQISVVMEETLSMETASRRSAIRLS</sequence>
<reference evidence="1" key="1">
    <citation type="submission" date="2020-05" db="EMBL/GenBank/DDBJ databases">
        <title>Large-scale comparative analyses of tick genomes elucidate their genetic diversity and vector capacities.</title>
        <authorList>
            <person name="Jia N."/>
            <person name="Wang J."/>
            <person name="Shi W."/>
            <person name="Du L."/>
            <person name="Sun Y."/>
            <person name="Zhan W."/>
            <person name="Jiang J."/>
            <person name="Wang Q."/>
            <person name="Zhang B."/>
            <person name="Ji P."/>
            <person name="Sakyi L.B."/>
            <person name="Cui X."/>
            <person name="Yuan T."/>
            <person name="Jiang B."/>
            <person name="Yang W."/>
            <person name="Lam T.T.-Y."/>
            <person name="Chang Q."/>
            <person name="Ding S."/>
            <person name="Wang X."/>
            <person name="Zhu J."/>
            <person name="Ruan X."/>
            <person name="Zhao L."/>
            <person name="Wei J."/>
            <person name="Que T."/>
            <person name="Du C."/>
            <person name="Cheng J."/>
            <person name="Dai P."/>
            <person name="Han X."/>
            <person name="Huang E."/>
            <person name="Gao Y."/>
            <person name="Liu J."/>
            <person name="Shao H."/>
            <person name="Ye R."/>
            <person name="Li L."/>
            <person name="Wei W."/>
            <person name="Wang X."/>
            <person name="Wang C."/>
            <person name="Yang T."/>
            <person name="Huo Q."/>
            <person name="Li W."/>
            <person name="Guo W."/>
            <person name="Chen H."/>
            <person name="Zhou L."/>
            <person name="Ni X."/>
            <person name="Tian J."/>
            <person name="Zhou Y."/>
            <person name="Sheng Y."/>
            <person name="Liu T."/>
            <person name="Pan Y."/>
            <person name="Xia L."/>
            <person name="Li J."/>
            <person name="Zhao F."/>
            <person name="Cao W."/>
        </authorList>
    </citation>
    <scope>NUCLEOTIDE SEQUENCE</scope>
    <source>
        <strain evidence="1">Hyas-2018</strain>
    </source>
</reference>
<name>A0ACB7RVQ7_HYAAI</name>
<keyword evidence="2" id="KW-1185">Reference proteome</keyword>
<evidence type="ECO:0000313" key="2">
    <source>
        <dbReference type="Proteomes" id="UP000821845"/>
    </source>
</evidence>
<dbReference type="Proteomes" id="UP000821845">
    <property type="component" value="Chromosome 7"/>
</dbReference>
<gene>
    <name evidence="1" type="ORF">HPB50_009422</name>
</gene>
<comment type="caution">
    <text evidence="1">The sequence shown here is derived from an EMBL/GenBank/DDBJ whole genome shotgun (WGS) entry which is preliminary data.</text>
</comment>
<evidence type="ECO:0000313" key="1">
    <source>
        <dbReference type="EMBL" id="KAH6925746.1"/>
    </source>
</evidence>
<proteinExistence type="predicted"/>
<dbReference type="EMBL" id="CM023487">
    <property type="protein sequence ID" value="KAH6925746.1"/>
    <property type="molecule type" value="Genomic_DNA"/>
</dbReference>
<protein>
    <submittedName>
        <fullName evidence="1">Uncharacterized protein</fullName>
    </submittedName>
</protein>
<organism evidence="1 2">
    <name type="scientific">Hyalomma asiaticum</name>
    <name type="common">Tick</name>
    <dbReference type="NCBI Taxonomy" id="266040"/>
    <lineage>
        <taxon>Eukaryota</taxon>
        <taxon>Metazoa</taxon>
        <taxon>Ecdysozoa</taxon>
        <taxon>Arthropoda</taxon>
        <taxon>Chelicerata</taxon>
        <taxon>Arachnida</taxon>
        <taxon>Acari</taxon>
        <taxon>Parasitiformes</taxon>
        <taxon>Ixodida</taxon>
        <taxon>Ixodoidea</taxon>
        <taxon>Ixodidae</taxon>
        <taxon>Hyalomminae</taxon>
        <taxon>Hyalomma</taxon>
    </lineage>
</organism>